<feature type="compositionally biased region" description="Basic and acidic residues" evidence="1">
    <location>
        <begin position="83"/>
        <end position="95"/>
    </location>
</feature>
<comment type="caution">
    <text evidence="3">The sequence shown here is derived from an EMBL/GenBank/DDBJ whole genome shotgun (WGS) entry which is preliminary data.</text>
</comment>
<feature type="region of interest" description="Disordered" evidence="1">
    <location>
        <begin position="41"/>
        <end position="95"/>
    </location>
</feature>
<protein>
    <recommendedName>
        <fullName evidence="5">Secreted protein</fullName>
    </recommendedName>
</protein>
<evidence type="ECO:0000256" key="1">
    <source>
        <dbReference type="SAM" id="MobiDB-lite"/>
    </source>
</evidence>
<sequence>MFLPVAVVPALVAVIPAVSLTDQKTVAVPFLLFHLIDEEEDLSGDSRRSVRPFRARGPGPDNLLDQEVNFGGDRRRSARRGAGRRDTEKKEANGG</sequence>
<evidence type="ECO:0000313" key="3">
    <source>
        <dbReference type="EMBL" id="KAJ3055059.1"/>
    </source>
</evidence>
<keyword evidence="2" id="KW-0732">Signal</keyword>
<name>A0AAD5X8H7_9FUNG</name>
<evidence type="ECO:0000313" key="4">
    <source>
        <dbReference type="Proteomes" id="UP001212841"/>
    </source>
</evidence>
<gene>
    <name evidence="3" type="ORF">HK097_011622</name>
</gene>
<dbReference type="Proteomes" id="UP001212841">
    <property type="component" value="Unassembled WGS sequence"/>
</dbReference>
<feature type="signal peptide" evidence="2">
    <location>
        <begin position="1"/>
        <end position="17"/>
    </location>
</feature>
<organism evidence="3 4">
    <name type="scientific">Rhizophlyctis rosea</name>
    <dbReference type="NCBI Taxonomy" id="64517"/>
    <lineage>
        <taxon>Eukaryota</taxon>
        <taxon>Fungi</taxon>
        <taxon>Fungi incertae sedis</taxon>
        <taxon>Chytridiomycota</taxon>
        <taxon>Chytridiomycota incertae sedis</taxon>
        <taxon>Chytridiomycetes</taxon>
        <taxon>Rhizophlyctidales</taxon>
        <taxon>Rhizophlyctidaceae</taxon>
        <taxon>Rhizophlyctis</taxon>
    </lineage>
</organism>
<dbReference type="EMBL" id="JADGJD010000098">
    <property type="protein sequence ID" value="KAJ3055059.1"/>
    <property type="molecule type" value="Genomic_DNA"/>
</dbReference>
<evidence type="ECO:0000256" key="2">
    <source>
        <dbReference type="SAM" id="SignalP"/>
    </source>
</evidence>
<reference evidence="3" key="1">
    <citation type="submission" date="2020-05" db="EMBL/GenBank/DDBJ databases">
        <title>Phylogenomic resolution of chytrid fungi.</title>
        <authorList>
            <person name="Stajich J.E."/>
            <person name="Amses K."/>
            <person name="Simmons R."/>
            <person name="Seto K."/>
            <person name="Myers J."/>
            <person name="Bonds A."/>
            <person name="Quandt C.A."/>
            <person name="Barry K."/>
            <person name="Liu P."/>
            <person name="Grigoriev I."/>
            <person name="Longcore J.E."/>
            <person name="James T.Y."/>
        </authorList>
    </citation>
    <scope>NUCLEOTIDE SEQUENCE</scope>
    <source>
        <strain evidence="3">JEL0318</strain>
    </source>
</reference>
<proteinExistence type="predicted"/>
<dbReference type="AlphaFoldDB" id="A0AAD5X8H7"/>
<feature type="chain" id="PRO_5042163848" description="Secreted protein" evidence="2">
    <location>
        <begin position="18"/>
        <end position="95"/>
    </location>
</feature>
<accession>A0AAD5X8H7</accession>
<keyword evidence="4" id="KW-1185">Reference proteome</keyword>
<evidence type="ECO:0008006" key="5">
    <source>
        <dbReference type="Google" id="ProtNLM"/>
    </source>
</evidence>